<evidence type="ECO:0000256" key="1">
    <source>
        <dbReference type="SAM" id="MobiDB-lite"/>
    </source>
</evidence>
<reference evidence="2 3" key="1">
    <citation type="submission" date="2024-04" db="EMBL/GenBank/DDBJ databases">
        <authorList>
            <person name="Fracassetti M."/>
        </authorList>
    </citation>
    <scope>NUCLEOTIDE SEQUENCE [LARGE SCALE GENOMIC DNA]</scope>
</reference>
<gene>
    <name evidence="2" type="ORF">LTRI10_LOCUS53432</name>
</gene>
<evidence type="ECO:0000313" key="3">
    <source>
        <dbReference type="Proteomes" id="UP001497516"/>
    </source>
</evidence>
<accession>A0AAV2GY77</accession>
<feature type="compositionally biased region" description="Basic and acidic residues" evidence="1">
    <location>
        <begin position="1"/>
        <end position="18"/>
    </location>
</feature>
<feature type="region of interest" description="Disordered" evidence="1">
    <location>
        <begin position="1"/>
        <end position="37"/>
    </location>
</feature>
<dbReference type="AlphaFoldDB" id="A0AAV2GY77"/>
<proteinExistence type="predicted"/>
<dbReference type="EMBL" id="OZ034822">
    <property type="protein sequence ID" value="CAL1414260.1"/>
    <property type="molecule type" value="Genomic_DNA"/>
</dbReference>
<name>A0AAV2GY77_9ROSI</name>
<protein>
    <submittedName>
        <fullName evidence="2">Uncharacterized protein</fullName>
    </submittedName>
</protein>
<keyword evidence="3" id="KW-1185">Reference proteome</keyword>
<evidence type="ECO:0000313" key="2">
    <source>
        <dbReference type="EMBL" id="CAL1414260.1"/>
    </source>
</evidence>
<dbReference type="Proteomes" id="UP001497516">
    <property type="component" value="Chromosome 9"/>
</dbReference>
<sequence length="82" mass="9325">MKDVKNSQKPRTRNEGGRTDLINLVGRNRNPKKEEPSRKSLLVYFQSDPTFLVMAATVTMAGGCRHLYRFPNAALSRFPCQL</sequence>
<organism evidence="2 3">
    <name type="scientific">Linum trigynum</name>
    <dbReference type="NCBI Taxonomy" id="586398"/>
    <lineage>
        <taxon>Eukaryota</taxon>
        <taxon>Viridiplantae</taxon>
        <taxon>Streptophyta</taxon>
        <taxon>Embryophyta</taxon>
        <taxon>Tracheophyta</taxon>
        <taxon>Spermatophyta</taxon>
        <taxon>Magnoliopsida</taxon>
        <taxon>eudicotyledons</taxon>
        <taxon>Gunneridae</taxon>
        <taxon>Pentapetalae</taxon>
        <taxon>rosids</taxon>
        <taxon>fabids</taxon>
        <taxon>Malpighiales</taxon>
        <taxon>Linaceae</taxon>
        <taxon>Linum</taxon>
    </lineage>
</organism>